<dbReference type="InterPro" id="IPR022761">
    <property type="entry name" value="Fumarate_lyase_N"/>
</dbReference>
<comment type="caution">
    <text evidence="3">The sequence shown here is derived from an EMBL/GenBank/DDBJ whole genome shotgun (WGS) entry which is preliminary data.</text>
</comment>
<dbReference type="InterPro" id="IPR012789">
    <property type="entry name" value="Protocat_PcaB-like"/>
</dbReference>
<keyword evidence="3" id="KW-0413">Isomerase</keyword>
<dbReference type="Pfam" id="PF00206">
    <property type="entry name" value="Lyase_1"/>
    <property type="match status" value="1"/>
</dbReference>
<evidence type="ECO:0000313" key="4">
    <source>
        <dbReference type="Proteomes" id="UP001597512"/>
    </source>
</evidence>
<evidence type="ECO:0000313" key="3">
    <source>
        <dbReference type="EMBL" id="MFD2934902.1"/>
    </source>
</evidence>
<dbReference type="PRINTS" id="PR00145">
    <property type="entry name" value="ARGSUCLYASE"/>
</dbReference>
<keyword evidence="4" id="KW-1185">Reference proteome</keyword>
<dbReference type="SUPFAM" id="SSF48557">
    <property type="entry name" value="L-aspartase-like"/>
    <property type="match status" value="1"/>
</dbReference>
<evidence type="ECO:0000256" key="1">
    <source>
        <dbReference type="ARBA" id="ARBA00034772"/>
    </source>
</evidence>
<dbReference type="InterPro" id="IPR000362">
    <property type="entry name" value="Fumarate_lyase_fam"/>
</dbReference>
<dbReference type="EC" id="5.5.1.2" evidence="3"/>
<accession>A0ABW6AK58</accession>
<protein>
    <submittedName>
        <fullName evidence="3">3-carboxy-cis,cis-muconate cycloisomerase</fullName>
        <ecNumber evidence="3">5.5.1.2</ecNumber>
    </submittedName>
</protein>
<dbReference type="InterPro" id="IPR008948">
    <property type="entry name" value="L-Aspartase-like"/>
</dbReference>
<reference evidence="4" key="1">
    <citation type="journal article" date="2019" name="Int. J. Syst. Evol. Microbiol.">
        <title>The Global Catalogue of Microorganisms (GCM) 10K type strain sequencing project: providing services to taxonomists for standard genome sequencing and annotation.</title>
        <authorList>
            <consortium name="The Broad Institute Genomics Platform"/>
            <consortium name="The Broad Institute Genome Sequencing Center for Infectious Disease"/>
            <person name="Wu L."/>
            <person name="Ma J."/>
        </authorList>
    </citation>
    <scope>NUCLEOTIDE SEQUENCE [LARGE SCALE GENOMIC DNA]</scope>
    <source>
        <strain evidence="4">KCTC 52490</strain>
    </source>
</reference>
<dbReference type="Gene3D" id="1.20.200.10">
    <property type="entry name" value="Fumarase/aspartase (Central domain)"/>
    <property type="match status" value="1"/>
</dbReference>
<dbReference type="Proteomes" id="UP001597512">
    <property type="component" value="Unassembled WGS sequence"/>
</dbReference>
<proteinExistence type="inferred from homology"/>
<dbReference type="PRINTS" id="PR00149">
    <property type="entry name" value="FUMRATELYASE"/>
</dbReference>
<dbReference type="PANTHER" id="PTHR43172">
    <property type="entry name" value="ADENYLOSUCCINATE LYASE"/>
    <property type="match status" value="1"/>
</dbReference>
<dbReference type="PROSITE" id="PS00163">
    <property type="entry name" value="FUMARATE_LYASES"/>
    <property type="match status" value="1"/>
</dbReference>
<dbReference type="EMBL" id="JBHUOM010000007">
    <property type="protein sequence ID" value="MFD2934902.1"/>
    <property type="molecule type" value="Genomic_DNA"/>
</dbReference>
<name>A0ABW6AK58_9BACT</name>
<dbReference type="GO" id="GO:0047472">
    <property type="term" value="F:3-carboxy-cis,cis-muconate cycloisomerase activity"/>
    <property type="evidence" value="ECO:0007669"/>
    <property type="project" value="UniProtKB-EC"/>
</dbReference>
<dbReference type="PANTHER" id="PTHR43172:SF2">
    <property type="entry name" value="ADENYLOSUCCINATE LYASE C-TERMINAL DOMAIN-CONTAINING PROTEIN"/>
    <property type="match status" value="1"/>
</dbReference>
<evidence type="ECO:0000259" key="2">
    <source>
        <dbReference type="Pfam" id="PF00206"/>
    </source>
</evidence>
<dbReference type="NCBIfam" id="TIGR02426">
    <property type="entry name" value="protocat_pcaB"/>
    <property type="match status" value="1"/>
</dbReference>
<feature type="domain" description="Fumarate lyase N-terminal" evidence="2">
    <location>
        <begin position="10"/>
        <end position="294"/>
    </location>
</feature>
<comment type="similarity">
    <text evidence="1">Belongs to the class-II fumarase/aspartase family.</text>
</comment>
<dbReference type="RefSeq" id="WP_381501798.1">
    <property type="nucleotide sequence ID" value="NZ_JBHUOM010000007.1"/>
</dbReference>
<dbReference type="InterPro" id="IPR020557">
    <property type="entry name" value="Fumarate_lyase_CS"/>
</dbReference>
<dbReference type="CDD" id="cd01597">
    <property type="entry name" value="pCLME"/>
    <property type="match status" value="1"/>
</dbReference>
<sequence length="360" mass="39124">MLAESIFTTPLMEALFSDATELRFMLAFESALATAQAAVGVIPTSSATTIADVCQQTDWDTEQIREQTLLSGNPAIPFVNLLKERVGRKSLKAVQYVHWGVTSQDVIDTALMCQLKQGLEQLRGDLNRLTNQLTALAHTHQYTPMMGRTLLQQALPMTFGGKVMGWLDGLLRSTERLERIMKECIIVQLGGPVGNGATLGEHGSAIRERVADTLELGTTTHAWHTQRDRLADIAAMLGILNGSLGKLANDVILLMQTEVGEVREGAAEGKGGSSSMPHKRNPVTSTFMVAIAHRTPALVASLLGAMIQSHERAAGAWHSEWPVIREVVKLTAANLHYANDLIGSLEVDTVRMQQNLNATN</sequence>
<organism evidence="3 4">
    <name type="scientific">Spirosoma flavum</name>
    <dbReference type="NCBI Taxonomy" id="2048557"/>
    <lineage>
        <taxon>Bacteria</taxon>
        <taxon>Pseudomonadati</taxon>
        <taxon>Bacteroidota</taxon>
        <taxon>Cytophagia</taxon>
        <taxon>Cytophagales</taxon>
        <taxon>Cytophagaceae</taxon>
        <taxon>Spirosoma</taxon>
    </lineage>
</organism>
<gene>
    <name evidence="3" type="primary">pcaB</name>
    <name evidence="3" type="ORF">ACFS25_13990</name>
</gene>